<organism evidence="2 3">
    <name type="scientific">Halomonas campaniensis</name>
    <dbReference type="NCBI Taxonomy" id="213554"/>
    <lineage>
        <taxon>Bacteria</taxon>
        <taxon>Pseudomonadati</taxon>
        <taxon>Pseudomonadota</taxon>
        <taxon>Gammaproteobacteria</taxon>
        <taxon>Oceanospirillales</taxon>
        <taxon>Halomonadaceae</taxon>
        <taxon>Halomonas</taxon>
    </lineage>
</organism>
<feature type="transmembrane region" description="Helical" evidence="1">
    <location>
        <begin position="136"/>
        <end position="156"/>
    </location>
</feature>
<dbReference type="Proteomes" id="UP000553442">
    <property type="component" value="Unassembled WGS sequence"/>
</dbReference>
<reference evidence="2 3" key="1">
    <citation type="submission" date="2020-08" db="EMBL/GenBank/DDBJ databases">
        <title>Genomic Encyclopedia of Archaeal and Bacterial Type Strains, Phase II (KMG-II): from individual species to whole genera.</title>
        <authorList>
            <person name="Goeker M."/>
        </authorList>
    </citation>
    <scope>NUCLEOTIDE SEQUENCE [LARGE SCALE GENOMIC DNA]</scope>
    <source>
        <strain evidence="2 3">5AG</strain>
    </source>
</reference>
<accession>A0A7W5K1E3</accession>
<keyword evidence="1" id="KW-1133">Transmembrane helix</keyword>
<evidence type="ECO:0000256" key="1">
    <source>
        <dbReference type="SAM" id="Phobius"/>
    </source>
</evidence>
<dbReference type="RefSeq" id="WP_183330296.1">
    <property type="nucleotide sequence ID" value="NZ_JACHZF010000006.1"/>
</dbReference>
<comment type="caution">
    <text evidence="2">The sequence shown here is derived from an EMBL/GenBank/DDBJ whole genome shotgun (WGS) entry which is preliminary data.</text>
</comment>
<dbReference type="PANTHER" id="PTHR15887">
    <property type="entry name" value="TRANSMEMBRANE PROTEIN 69"/>
    <property type="match status" value="1"/>
</dbReference>
<dbReference type="AlphaFoldDB" id="A0A7W5K1E3"/>
<sequence>MPAFETSSPLPGDGRLPLALGLAGLLPFLAGAAAAWLAPVAWQAMAIPAFLAYSAVILSFLGGVQWGVAMSLEPAGSDGFRARLLLSMVPSLIAWPALLLHPLTGAWVLVAGFLLVRLHECGRGSRELLPDWFQSLRTLLTVVVVACHGLVIWRLGVA</sequence>
<gene>
    <name evidence="2" type="ORF">BDK63_001026</name>
</gene>
<dbReference type="PANTHER" id="PTHR15887:SF1">
    <property type="entry name" value="TRANSMEMBRANE PROTEIN 69"/>
    <property type="match status" value="1"/>
</dbReference>
<proteinExistence type="predicted"/>
<dbReference type="Pfam" id="PF11911">
    <property type="entry name" value="DUF3429"/>
    <property type="match status" value="1"/>
</dbReference>
<dbReference type="InterPro" id="IPR021836">
    <property type="entry name" value="DUF3429"/>
</dbReference>
<feature type="transmembrane region" description="Helical" evidence="1">
    <location>
        <begin position="50"/>
        <end position="72"/>
    </location>
</feature>
<protein>
    <recommendedName>
        <fullName evidence="4">DUF3429 domain-containing protein</fullName>
    </recommendedName>
</protein>
<feature type="transmembrane region" description="Helical" evidence="1">
    <location>
        <begin position="16"/>
        <end position="38"/>
    </location>
</feature>
<evidence type="ECO:0000313" key="2">
    <source>
        <dbReference type="EMBL" id="MBB3330178.1"/>
    </source>
</evidence>
<keyword evidence="3" id="KW-1185">Reference proteome</keyword>
<evidence type="ECO:0000313" key="3">
    <source>
        <dbReference type="Proteomes" id="UP000553442"/>
    </source>
</evidence>
<evidence type="ECO:0008006" key="4">
    <source>
        <dbReference type="Google" id="ProtNLM"/>
    </source>
</evidence>
<name>A0A7W5K1E3_9GAMM</name>
<dbReference type="EMBL" id="JACHZF010000006">
    <property type="protein sequence ID" value="MBB3330178.1"/>
    <property type="molecule type" value="Genomic_DNA"/>
</dbReference>
<feature type="transmembrane region" description="Helical" evidence="1">
    <location>
        <begin position="92"/>
        <end position="116"/>
    </location>
</feature>
<keyword evidence="1" id="KW-0812">Transmembrane</keyword>
<keyword evidence="1" id="KW-0472">Membrane</keyword>